<reference evidence="1 2" key="1">
    <citation type="submission" date="2018-05" db="EMBL/GenBank/DDBJ databases">
        <title>Reference genomes for bee gut microbiota database.</title>
        <authorList>
            <person name="Ellegaard K.M."/>
        </authorList>
    </citation>
    <scope>NUCLEOTIDE SEQUENCE [LARGE SCALE GENOMIC DNA]</scope>
    <source>
        <strain evidence="1 2">ESL0284</strain>
    </source>
</reference>
<comment type="caution">
    <text evidence="1">The sequence shown here is derived from an EMBL/GenBank/DDBJ whole genome shotgun (WGS) entry which is preliminary data.</text>
</comment>
<name>A0A318MZG8_9PROT</name>
<dbReference type="AlphaFoldDB" id="A0A318MZG8"/>
<keyword evidence="2" id="KW-1185">Reference proteome</keyword>
<evidence type="ECO:0008006" key="3">
    <source>
        <dbReference type="Google" id="ProtNLM"/>
    </source>
</evidence>
<dbReference type="OrthoDB" id="7375395at2"/>
<evidence type="ECO:0000313" key="2">
    <source>
        <dbReference type="Proteomes" id="UP000247565"/>
    </source>
</evidence>
<dbReference type="InterPro" id="IPR021457">
    <property type="entry name" value="DUF3108"/>
</dbReference>
<dbReference type="Proteomes" id="UP000247565">
    <property type="component" value="Unassembled WGS sequence"/>
</dbReference>
<proteinExistence type="predicted"/>
<gene>
    <name evidence="1" type="ORF">DK869_05475</name>
</gene>
<dbReference type="Pfam" id="PF11306">
    <property type="entry name" value="DUF3108"/>
    <property type="match status" value="1"/>
</dbReference>
<sequence length="268" mass="30454">MVKYYKMLILCILSWIFFDNSLVKAQNNLNFPKPVNLIFDVYNKNLHVIVIKASYVLTSDNYFAKAHFNSAGVISLFINLDMMSSVQGEINNSNLLPNEYQSSGKSKGKKFVANIDFNHKQNVKIEKLDPAIEDNRDVVTESQRNNSIDILSAMLQLVQRVRANKNCNDQFKIFDGSRIFTFQSKAAGTMLIPSSWTSPYKGEALFCKAVAQQTAGLKRSRHRALSAQPQPGYLWFKEIDNIGMLPVRFEFNNPKMGNVIVILRQATK</sequence>
<protein>
    <recommendedName>
        <fullName evidence="3">DUF3108 domain-containing protein</fullName>
    </recommendedName>
</protein>
<accession>A0A318MZG8</accession>
<organism evidence="1 2">
    <name type="scientific">Commensalibacter melissae</name>
    <dbReference type="NCBI Taxonomy" id="2070537"/>
    <lineage>
        <taxon>Bacteria</taxon>
        <taxon>Pseudomonadati</taxon>
        <taxon>Pseudomonadota</taxon>
        <taxon>Alphaproteobacteria</taxon>
        <taxon>Acetobacterales</taxon>
        <taxon>Acetobacteraceae</taxon>
    </lineage>
</organism>
<dbReference type="RefSeq" id="WP_110438977.1">
    <property type="nucleotide sequence ID" value="NZ_CP046393.1"/>
</dbReference>
<evidence type="ECO:0000313" key="1">
    <source>
        <dbReference type="EMBL" id="PXZ00837.1"/>
    </source>
</evidence>
<dbReference type="EMBL" id="QGLT01000002">
    <property type="protein sequence ID" value="PXZ00837.1"/>
    <property type="molecule type" value="Genomic_DNA"/>
</dbReference>